<feature type="compositionally biased region" description="Polar residues" evidence="1">
    <location>
        <begin position="117"/>
        <end position="133"/>
    </location>
</feature>
<dbReference type="GO" id="GO:0005737">
    <property type="term" value="C:cytoplasm"/>
    <property type="evidence" value="ECO:0007669"/>
    <property type="project" value="TreeGrafter"/>
</dbReference>
<dbReference type="InterPro" id="IPR044534">
    <property type="entry name" value="TTL1-4"/>
</dbReference>
<organism evidence="2 3">
    <name type="scientific">Trapa natans</name>
    <name type="common">Water chestnut</name>
    <dbReference type="NCBI Taxonomy" id="22666"/>
    <lineage>
        <taxon>Eukaryota</taxon>
        <taxon>Viridiplantae</taxon>
        <taxon>Streptophyta</taxon>
        <taxon>Embryophyta</taxon>
        <taxon>Tracheophyta</taxon>
        <taxon>Spermatophyta</taxon>
        <taxon>Magnoliopsida</taxon>
        <taxon>eudicotyledons</taxon>
        <taxon>Gunneridae</taxon>
        <taxon>Pentapetalae</taxon>
        <taxon>rosids</taxon>
        <taxon>malvids</taxon>
        <taxon>Myrtales</taxon>
        <taxon>Lythraceae</taxon>
        <taxon>Trapa</taxon>
    </lineage>
</organism>
<evidence type="ECO:0000256" key="1">
    <source>
        <dbReference type="SAM" id="MobiDB-lite"/>
    </source>
</evidence>
<feature type="region of interest" description="Disordered" evidence="1">
    <location>
        <begin position="51"/>
        <end position="133"/>
    </location>
</feature>
<dbReference type="EMBL" id="JAXQNO010000004">
    <property type="protein sequence ID" value="KAK4799346.1"/>
    <property type="molecule type" value="Genomic_DNA"/>
</dbReference>
<keyword evidence="3" id="KW-1185">Reference proteome</keyword>
<dbReference type="AlphaFoldDB" id="A0AAN7M623"/>
<protein>
    <submittedName>
        <fullName evidence="2">Uncharacterized protein</fullName>
    </submittedName>
</protein>
<name>A0AAN7M623_TRANT</name>
<dbReference type="Proteomes" id="UP001346149">
    <property type="component" value="Unassembled WGS sequence"/>
</dbReference>
<feature type="compositionally biased region" description="Polar residues" evidence="1">
    <location>
        <begin position="153"/>
        <end position="165"/>
    </location>
</feature>
<dbReference type="PANTHER" id="PTHR46050">
    <property type="entry name" value="TPR REPEAT-CONTAINING THIOREDOXIN"/>
    <property type="match status" value="1"/>
</dbReference>
<feature type="region of interest" description="Disordered" evidence="1">
    <location>
        <begin position="151"/>
        <end position="171"/>
    </location>
</feature>
<feature type="compositionally biased region" description="Low complexity" evidence="1">
    <location>
        <begin position="51"/>
        <end position="71"/>
    </location>
</feature>
<evidence type="ECO:0000313" key="3">
    <source>
        <dbReference type="Proteomes" id="UP001346149"/>
    </source>
</evidence>
<accession>A0AAN7M623</accession>
<reference evidence="2 3" key="1">
    <citation type="journal article" date="2023" name="Hortic Res">
        <title>Pangenome of water caltrop reveals structural variations and asymmetric subgenome divergence after allopolyploidization.</title>
        <authorList>
            <person name="Zhang X."/>
            <person name="Chen Y."/>
            <person name="Wang L."/>
            <person name="Yuan Y."/>
            <person name="Fang M."/>
            <person name="Shi L."/>
            <person name="Lu R."/>
            <person name="Comes H.P."/>
            <person name="Ma Y."/>
            <person name="Chen Y."/>
            <person name="Huang G."/>
            <person name="Zhou Y."/>
            <person name="Zheng Z."/>
            <person name="Qiu Y."/>
        </authorList>
    </citation>
    <scope>NUCLEOTIDE SEQUENCE [LARGE SCALE GENOMIC DNA]</scope>
    <source>
        <strain evidence="2">F231</strain>
    </source>
</reference>
<dbReference type="PANTHER" id="PTHR46050:SF29">
    <property type="entry name" value="TPR REPEAT-CONTAINING THIOREDOXIN TTL4"/>
    <property type="match status" value="1"/>
</dbReference>
<sequence>MSSVTRKLEEDAAVDSMAARFNDSLSCGPNKPDYRELDLCSPVSPLMNRHTASNGAVTTSSSSCSSSGSVTGKATLPRPGALAKQHSAELSDLSEIQSPSRRGHRRSVSAGPPLIYSSKSPAKTSLNGPSKPNSNVYLSGNICPSGKILKPNLTGSSGNRPTTLGSGTGNYGHGSVIRRAAERGNGGHLVEDSILKQGMARESIAENIEGALLNNPTFHTFNCCIYCKNDPLVTLLIGPNLNMQLGMEKLVYKQQTTCFTIHNKSKSNPSFSFKDSWGICFPEGLCGLATLLFLRIYTISDLHATRIRMFAIVTSMDGNGIAYA</sequence>
<proteinExistence type="predicted"/>
<gene>
    <name evidence="2" type="ORF">SAY86_024711</name>
</gene>
<evidence type="ECO:0000313" key="2">
    <source>
        <dbReference type="EMBL" id="KAK4799346.1"/>
    </source>
</evidence>
<comment type="caution">
    <text evidence="2">The sequence shown here is derived from an EMBL/GenBank/DDBJ whole genome shotgun (WGS) entry which is preliminary data.</text>
</comment>